<dbReference type="InterPro" id="IPR002083">
    <property type="entry name" value="MATH/TRAF_dom"/>
</dbReference>
<feature type="domain" description="MATH" evidence="1">
    <location>
        <begin position="306"/>
        <end position="440"/>
    </location>
</feature>
<dbReference type="PANTHER" id="PTHR46162">
    <property type="entry name" value="TRAF-LIKE FAMILY PROTEIN"/>
    <property type="match status" value="1"/>
</dbReference>
<feature type="domain" description="MATH" evidence="1">
    <location>
        <begin position="780"/>
        <end position="908"/>
    </location>
</feature>
<sequence>MKVHKLEEVSLKEMPLLVQCLKSMKWLANIHYSRGLSQRVSRLRAFSEGYWRQKLPSMELLKHRISIKAGHGYRFLARKTILRKQSITVLSLKRILRSFSDAPPTHYTVKIQSLSLLAKNSLEKYESGDFEAGGKLVFYPNGNKGRNVKDHISLYLVMSGANASQISREVYAVFRKIQLYPKGKGNGIGTHLSLYLALADPKSLPPGSKIYADFTLRILDQVNARHQFGKGNFWFSASNPEWGWWRFITLGFLSQAGMGFLSKDTCIVEAEHLQSSTVVKFTTMSMNNLNFDDQYGILRTFSDSMPTHYTFKIQSFSLMSKHSLERYESEDFEAGGYKWKLAFYPNGNKSKNVKEHISLYLVLAGANGPQTCWEVYAAFRLFLLDQNSGKYLALEEEQKERCFHGIKLDWGFDQFLSQKDFTDASNGFLVDDACVFGAEVFVRKERSTCKGECLSMIKDAVMYKHVWKIENFSKLDEESYDSETFIAGDQKWKIEFYPKGRDDGKDSHLSIDLALADPTFLSPTSKLYAQFTLRLVDPVYTSRHFEYGTKATWWFSASSPKRGWPKFITLGIFRDKSLGYLENDSTIVEAEHLQSSAAKFFAINMTSLNFDEQDGILRTISDAPPTHYTIKIQSLSLLSKHSLEKYESGEFEAGGYKWKLVFYPNGNKRRNVTEHISLNLVLAGANGPQTCWEVHAAFRLFLLDQNTGTYFALQEQNERRFHGMKLDWGFDKFLSLKAFTDAPNGFVVEDTCVFGAEVLVRKERSTCKGECLSMIKDAIMYKHVWKIDNFSKLNAESYDSQTFIAGDQKWKIKLYPMGRDGAASGHLSLYLALADPTSLPPTSKIYAQYTLRLLNQDYSSSNREYKVSWWFSASSPMQGWPRFITVTWFKTTSHRFLLNDSCTVEAEVTVHGTASALE</sequence>
<dbReference type="Gene3D" id="2.60.210.10">
    <property type="entry name" value="Apoptosis, Tumor Necrosis Factor Receptor Associated Protein 2, Chain A"/>
    <property type="match status" value="6"/>
</dbReference>
<gene>
    <name evidence="2" type="ORF">Prudu_000903</name>
</gene>
<feature type="domain" description="MATH" evidence="1">
    <location>
        <begin position="625"/>
        <end position="758"/>
    </location>
</feature>
<protein>
    <submittedName>
        <fullName evidence="2">TRAF-like family protein</fullName>
    </submittedName>
</protein>
<dbReference type="AlphaFoldDB" id="A0A4Y1QMF2"/>
<organism evidence="2">
    <name type="scientific">Prunus dulcis</name>
    <name type="common">Almond</name>
    <name type="synonym">Amygdalus dulcis</name>
    <dbReference type="NCBI Taxonomy" id="3755"/>
    <lineage>
        <taxon>Eukaryota</taxon>
        <taxon>Viridiplantae</taxon>
        <taxon>Streptophyta</taxon>
        <taxon>Embryophyta</taxon>
        <taxon>Tracheophyta</taxon>
        <taxon>Spermatophyta</taxon>
        <taxon>Magnoliopsida</taxon>
        <taxon>eudicotyledons</taxon>
        <taxon>Gunneridae</taxon>
        <taxon>Pentapetalae</taxon>
        <taxon>rosids</taxon>
        <taxon>fabids</taxon>
        <taxon>Rosales</taxon>
        <taxon>Rosaceae</taxon>
        <taxon>Amygdaloideae</taxon>
        <taxon>Amygdaleae</taxon>
        <taxon>Prunus</taxon>
    </lineage>
</organism>
<feature type="domain" description="MATH" evidence="1">
    <location>
        <begin position="104"/>
        <end position="272"/>
    </location>
</feature>
<dbReference type="SMART" id="SM00061">
    <property type="entry name" value="MATH"/>
    <property type="match status" value="5"/>
</dbReference>
<evidence type="ECO:0000259" key="1">
    <source>
        <dbReference type="PROSITE" id="PS50144"/>
    </source>
</evidence>
<reference evidence="2" key="1">
    <citation type="journal article" date="2019" name="Science">
        <title>Mutation of a bHLH transcription factor allowed almond domestication.</title>
        <authorList>
            <person name="Sanchez-Perez R."/>
            <person name="Pavan S."/>
            <person name="Mazzeo R."/>
            <person name="Moldovan C."/>
            <person name="Aiese Cigliano R."/>
            <person name="Del Cueto J."/>
            <person name="Ricciardi F."/>
            <person name="Lotti C."/>
            <person name="Ricciardi L."/>
            <person name="Dicenta F."/>
            <person name="Lopez-Marques R.L."/>
            <person name="Lindberg Moller B."/>
        </authorList>
    </citation>
    <scope>NUCLEOTIDE SEQUENCE</scope>
</reference>
<dbReference type="Pfam" id="PF22486">
    <property type="entry name" value="MATH_2"/>
    <property type="match status" value="6"/>
</dbReference>
<dbReference type="SUPFAM" id="SSF49599">
    <property type="entry name" value="TRAF domain-like"/>
    <property type="match status" value="6"/>
</dbReference>
<dbReference type="CDD" id="cd00121">
    <property type="entry name" value="MATH"/>
    <property type="match status" value="5"/>
</dbReference>
<name>A0A4Y1QMF2_PRUDU</name>
<proteinExistence type="predicted"/>
<evidence type="ECO:0000313" key="2">
    <source>
        <dbReference type="EMBL" id="BBG93013.1"/>
    </source>
</evidence>
<dbReference type="PROSITE" id="PS50144">
    <property type="entry name" value="MATH"/>
    <property type="match status" value="5"/>
</dbReference>
<feature type="domain" description="MATH" evidence="1">
    <location>
        <begin position="462"/>
        <end position="592"/>
    </location>
</feature>
<dbReference type="EMBL" id="AP019297">
    <property type="protein sequence ID" value="BBG93013.1"/>
    <property type="molecule type" value="Genomic_DNA"/>
</dbReference>
<dbReference type="InterPro" id="IPR008974">
    <property type="entry name" value="TRAF-like"/>
</dbReference>
<accession>A0A4Y1QMF2</accession>
<dbReference type="PANTHER" id="PTHR46162:SF2">
    <property type="entry name" value="ANKYRIN REPEAT-CONTAINING PROTEIN-RELATED"/>
    <property type="match status" value="1"/>
</dbReference>